<organism evidence="1 2">
    <name type="scientific">Paractinoplanes deccanensis</name>
    <dbReference type="NCBI Taxonomy" id="113561"/>
    <lineage>
        <taxon>Bacteria</taxon>
        <taxon>Bacillati</taxon>
        <taxon>Actinomycetota</taxon>
        <taxon>Actinomycetes</taxon>
        <taxon>Micromonosporales</taxon>
        <taxon>Micromonosporaceae</taxon>
        <taxon>Paractinoplanes</taxon>
    </lineage>
</organism>
<dbReference type="Proteomes" id="UP000609879">
    <property type="component" value="Unassembled WGS sequence"/>
</dbReference>
<keyword evidence="2" id="KW-1185">Reference proteome</keyword>
<protein>
    <submittedName>
        <fullName evidence="1">Uncharacterized protein</fullName>
    </submittedName>
</protein>
<evidence type="ECO:0000313" key="2">
    <source>
        <dbReference type="Proteomes" id="UP000609879"/>
    </source>
</evidence>
<evidence type="ECO:0000313" key="1">
    <source>
        <dbReference type="EMBL" id="GID75364.1"/>
    </source>
</evidence>
<accession>A0ABQ3Y5U6</accession>
<name>A0ABQ3Y5U6_9ACTN</name>
<reference evidence="1 2" key="1">
    <citation type="submission" date="2021-01" db="EMBL/GenBank/DDBJ databases">
        <title>Whole genome shotgun sequence of Actinoplanes deccanensis NBRC 13994.</title>
        <authorList>
            <person name="Komaki H."/>
            <person name="Tamura T."/>
        </authorList>
    </citation>
    <scope>NUCLEOTIDE SEQUENCE [LARGE SCALE GENOMIC DNA]</scope>
    <source>
        <strain evidence="1 2">NBRC 13994</strain>
    </source>
</reference>
<comment type="caution">
    <text evidence="1">The sequence shown here is derived from an EMBL/GenBank/DDBJ whole genome shotgun (WGS) entry which is preliminary data.</text>
</comment>
<gene>
    <name evidence="1" type="ORF">Ade02nite_40050</name>
</gene>
<dbReference type="EMBL" id="BOMI01000077">
    <property type="protein sequence ID" value="GID75364.1"/>
    <property type="molecule type" value="Genomic_DNA"/>
</dbReference>
<proteinExistence type="predicted"/>
<sequence>MLMSFSRSGGMRPCVDIPQPQTRRRRLAAVAVIIFVVGSSLPPWEDHRAHLHNGLVVATAALGVELVREIASETARRISRWVRDSITVLTVAVTGTSRTVES</sequence>